<accession>A0ACC0RUZ4</accession>
<reference evidence="1 2" key="1">
    <citation type="journal article" date="2006" name="Science">
        <title>The genome of black cottonwood, Populus trichocarpa (Torr. &amp; Gray).</title>
        <authorList>
            <person name="Tuskan G.A."/>
            <person name="Difazio S."/>
            <person name="Jansson S."/>
            <person name="Bohlmann J."/>
            <person name="Grigoriev I."/>
            <person name="Hellsten U."/>
            <person name="Putnam N."/>
            <person name="Ralph S."/>
            <person name="Rombauts S."/>
            <person name="Salamov A."/>
            <person name="Schein J."/>
            <person name="Sterck L."/>
            <person name="Aerts A."/>
            <person name="Bhalerao R.R."/>
            <person name="Bhalerao R.P."/>
            <person name="Blaudez D."/>
            <person name="Boerjan W."/>
            <person name="Brun A."/>
            <person name="Brunner A."/>
            <person name="Busov V."/>
            <person name="Campbell M."/>
            <person name="Carlson J."/>
            <person name="Chalot M."/>
            <person name="Chapman J."/>
            <person name="Chen G.L."/>
            <person name="Cooper D."/>
            <person name="Coutinho P.M."/>
            <person name="Couturier J."/>
            <person name="Covert S."/>
            <person name="Cronk Q."/>
            <person name="Cunningham R."/>
            <person name="Davis J."/>
            <person name="Degroeve S."/>
            <person name="Dejardin A."/>
            <person name="Depamphilis C."/>
            <person name="Detter J."/>
            <person name="Dirks B."/>
            <person name="Dubchak I."/>
            <person name="Duplessis S."/>
            <person name="Ehlting J."/>
            <person name="Ellis B."/>
            <person name="Gendler K."/>
            <person name="Goodstein D."/>
            <person name="Gribskov M."/>
            <person name="Grimwood J."/>
            <person name="Groover A."/>
            <person name="Gunter L."/>
            <person name="Hamberger B."/>
            <person name="Heinze B."/>
            <person name="Helariutta Y."/>
            <person name="Henrissat B."/>
            <person name="Holligan D."/>
            <person name="Holt R."/>
            <person name="Huang W."/>
            <person name="Islam-Faridi N."/>
            <person name="Jones S."/>
            <person name="Jones-Rhoades M."/>
            <person name="Jorgensen R."/>
            <person name="Joshi C."/>
            <person name="Kangasjarvi J."/>
            <person name="Karlsson J."/>
            <person name="Kelleher C."/>
            <person name="Kirkpatrick R."/>
            <person name="Kirst M."/>
            <person name="Kohler A."/>
            <person name="Kalluri U."/>
            <person name="Larimer F."/>
            <person name="Leebens-Mack J."/>
            <person name="Leple J.C."/>
            <person name="Locascio P."/>
            <person name="Lou Y."/>
            <person name="Lucas S."/>
            <person name="Martin F."/>
            <person name="Montanini B."/>
            <person name="Napoli C."/>
            <person name="Nelson D.R."/>
            <person name="Nelson C."/>
            <person name="Nieminen K."/>
            <person name="Nilsson O."/>
            <person name="Pereda V."/>
            <person name="Peter G."/>
            <person name="Philippe R."/>
            <person name="Pilate G."/>
            <person name="Poliakov A."/>
            <person name="Razumovskaya J."/>
            <person name="Richardson P."/>
            <person name="Rinaldi C."/>
            <person name="Ritland K."/>
            <person name="Rouze P."/>
            <person name="Ryaboy D."/>
            <person name="Schmutz J."/>
            <person name="Schrader J."/>
            <person name="Segerman B."/>
            <person name="Shin H."/>
            <person name="Siddiqui A."/>
            <person name="Sterky F."/>
            <person name="Terry A."/>
            <person name="Tsai C.J."/>
            <person name="Uberbacher E."/>
            <person name="Unneberg P."/>
            <person name="Vahala J."/>
            <person name="Wall K."/>
            <person name="Wessler S."/>
            <person name="Yang G."/>
            <person name="Yin T."/>
            <person name="Douglas C."/>
            <person name="Marra M."/>
            <person name="Sandberg G."/>
            <person name="Van de Peer Y."/>
            <person name="Rokhsar D."/>
        </authorList>
    </citation>
    <scope>NUCLEOTIDE SEQUENCE [LARGE SCALE GENOMIC DNA]</scope>
    <source>
        <strain evidence="2">cv. Nisqually</strain>
    </source>
</reference>
<dbReference type="EMBL" id="CM009304">
    <property type="protein sequence ID" value="KAI9381088.1"/>
    <property type="molecule type" value="Genomic_DNA"/>
</dbReference>
<gene>
    <name evidence="1" type="ORF">POPTR_015G052400v4</name>
</gene>
<protein>
    <submittedName>
        <fullName evidence="1">Uncharacterized protein</fullName>
    </submittedName>
</protein>
<proteinExistence type="predicted"/>
<sequence>MEEDPEKRFHSIMDKLLNAPSSKSISNPSSPISCGAIQISSPSRGKKRDNRESALALVEHVSSADAPLCRPWDRGDLMRRLATFKSMTWFAKPKVVSAVDCARRGWINLDMDIIACEACGARLLFSTPSSWSQQQVEKAALVFSLKLDNGHKLLCPWIDNACDERLAEFPPTPPQVLVDKFRERSCALLRLLALPLISSSAIEYIRCPQLEEFLGQSPTLEFGKMSANLSQIQFLGNDCDAGFANLYYEAQKLISLCGWEPRALPYVVDCNDKPTQPVKDTGFTDSFHMVINGQHPSIRVRSVATEQSVDTNEESGSCSGPHADSNAVVLDCRFCGASVGLWTFSMVPRPLELFKLVGYAEVNNNKNSGQDSANENHVDNRGVIGNSASNGALSSMHRPSYLSFTIAGGPPPTKQNFKATISLPVIGRNLRARFSYDSDFRDRTCDNQEFSQSGSENKNLSSEERESAKHNFGEQVSLLEAVGLLKSKTHDQGQCSYASGDQSSCLNSGSSEGDALRKENNSKMSLEGIDITREPAFPETAGYDSAVECLTQNPPNTVHGYDATDQLPENSNNIESHDSVVGVSGVSQVSASSISGSAAISPIGSGKRSESNSLEMVTSSINHDEQIPGADISGSNVACQIGMRGGETCSDIENTLATQEKSQEGTTGVQFPVNSEVVANSTGKDPKKLALDKALGFDPIRQHRHFCPWIISTSSGAPGWQQTLSALGRQKEFSLPSTNSPSSSLNKVMKNFTPLLVNRFCANYVSWKVMDRSMVDLIWLVAS</sequence>
<evidence type="ECO:0000313" key="1">
    <source>
        <dbReference type="EMBL" id="KAI9381088.1"/>
    </source>
</evidence>
<dbReference type="Proteomes" id="UP000006729">
    <property type="component" value="Chromosome 15"/>
</dbReference>
<organism evidence="1 2">
    <name type="scientific">Populus trichocarpa</name>
    <name type="common">Western balsam poplar</name>
    <name type="synonym">Populus balsamifera subsp. trichocarpa</name>
    <dbReference type="NCBI Taxonomy" id="3694"/>
    <lineage>
        <taxon>Eukaryota</taxon>
        <taxon>Viridiplantae</taxon>
        <taxon>Streptophyta</taxon>
        <taxon>Embryophyta</taxon>
        <taxon>Tracheophyta</taxon>
        <taxon>Spermatophyta</taxon>
        <taxon>Magnoliopsida</taxon>
        <taxon>eudicotyledons</taxon>
        <taxon>Gunneridae</taxon>
        <taxon>Pentapetalae</taxon>
        <taxon>rosids</taxon>
        <taxon>fabids</taxon>
        <taxon>Malpighiales</taxon>
        <taxon>Salicaceae</taxon>
        <taxon>Saliceae</taxon>
        <taxon>Populus</taxon>
    </lineage>
</organism>
<name>A0ACC0RUZ4_POPTR</name>
<keyword evidence="2" id="KW-1185">Reference proteome</keyword>
<evidence type="ECO:0000313" key="2">
    <source>
        <dbReference type="Proteomes" id="UP000006729"/>
    </source>
</evidence>
<comment type="caution">
    <text evidence="1">The sequence shown here is derived from an EMBL/GenBank/DDBJ whole genome shotgun (WGS) entry which is preliminary data.</text>
</comment>